<dbReference type="InterPro" id="IPR029063">
    <property type="entry name" value="SAM-dependent_MTases_sf"/>
</dbReference>
<dbReference type="Pfam" id="PF13649">
    <property type="entry name" value="Methyltransf_25"/>
    <property type="match status" value="1"/>
</dbReference>
<dbReference type="AlphaFoldDB" id="A0A6B2H4N0"/>
<accession>A0A6B2H4N0</accession>
<dbReference type="PANTHER" id="PTHR43464">
    <property type="entry name" value="METHYLTRANSFERASE"/>
    <property type="match status" value="1"/>
</dbReference>
<dbReference type="EMBL" id="JAAEAA010000019">
    <property type="protein sequence ID" value="NDK57078.1"/>
    <property type="molecule type" value="Genomic_DNA"/>
</dbReference>
<protein>
    <submittedName>
        <fullName evidence="2">Class I SAM-dependent methyltransferase</fullName>
    </submittedName>
</protein>
<reference evidence="2 3" key="1">
    <citation type="submission" date="2020-01" db="EMBL/GenBank/DDBJ databases">
        <authorList>
            <person name="Kim M.K."/>
        </authorList>
    </citation>
    <scope>NUCLEOTIDE SEQUENCE [LARGE SCALE GENOMIC DNA]</scope>
    <source>
        <strain evidence="2 3">BT213</strain>
    </source>
</reference>
<proteinExistence type="predicted"/>
<dbReference type="Gene3D" id="3.40.50.150">
    <property type="entry name" value="Vaccinia Virus protein VP39"/>
    <property type="match status" value="1"/>
</dbReference>
<organism evidence="2 3">
    <name type="scientific">Pontibacter fetidus</name>
    <dbReference type="NCBI Taxonomy" id="2700082"/>
    <lineage>
        <taxon>Bacteria</taxon>
        <taxon>Pseudomonadati</taxon>
        <taxon>Bacteroidota</taxon>
        <taxon>Cytophagia</taxon>
        <taxon>Cytophagales</taxon>
        <taxon>Hymenobacteraceae</taxon>
        <taxon>Pontibacter</taxon>
    </lineage>
</organism>
<gene>
    <name evidence="2" type="ORF">GWO68_14220</name>
</gene>
<keyword evidence="2" id="KW-0808">Transferase</keyword>
<keyword evidence="3" id="KW-1185">Reference proteome</keyword>
<name>A0A6B2H4N0_9BACT</name>
<evidence type="ECO:0000313" key="3">
    <source>
        <dbReference type="Proteomes" id="UP000478546"/>
    </source>
</evidence>
<feature type="domain" description="Methyltransferase" evidence="1">
    <location>
        <begin position="54"/>
        <end position="148"/>
    </location>
</feature>
<dbReference type="Proteomes" id="UP000478546">
    <property type="component" value="Unassembled WGS sequence"/>
</dbReference>
<comment type="caution">
    <text evidence="2">The sequence shown here is derived from an EMBL/GenBank/DDBJ whole genome shotgun (WGS) entry which is preliminary data.</text>
</comment>
<dbReference type="GO" id="GO:0032259">
    <property type="term" value="P:methylation"/>
    <property type="evidence" value="ECO:0007669"/>
    <property type="project" value="UniProtKB-KW"/>
</dbReference>
<dbReference type="InterPro" id="IPR041698">
    <property type="entry name" value="Methyltransf_25"/>
</dbReference>
<sequence>MTENYLAVNKELWDTRTATHVDSEFYDVASFKAGRNSLNEIELALLGDVKGKRILHLQCHFGQDTLSLARMGAKVTGVDLSEVAIRKAKELAAELNLDARFMCCNVLELDKYLDEQLDMVFCSYGVIGWHPDMNAFASIVSKFLKPGGEFYLIEFHPFIWMFDNNQEKIAYSYFNLGPIVEMEEGTYADKNAPIKNNSYTWNHPLSDVIGFILHNGMELIDFQEYDHSPYNIFRDMVQDGAKYRIKDLEGIMPLVYSVKAIKK</sequence>
<dbReference type="SUPFAM" id="SSF53335">
    <property type="entry name" value="S-adenosyl-L-methionine-dependent methyltransferases"/>
    <property type="match status" value="1"/>
</dbReference>
<dbReference type="CDD" id="cd02440">
    <property type="entry name" value="AdoMet_MTases"/>
    <property type="match status" value="1"/>
</dbReference>
<evidence type="ECO:0000313" key="2">
    <source>
        <dbReference type="EMBL" id="NDK57078.1"/>
    </source>
</evidence>
<dbReference type="GO" id="GO:0008168">
    <property type="term" value="F:methyltransferase activity"/>
    <property type="evidence" value="ECO:0007669"/>
    <property type="project" value="UniProtKB-KW"/>
</dbReference>
<keyword evidence="2" id="KW-0489">Methyltransferase</keyword>
<evidence type="ECO:0000259" key="1">
    <source>
        <dbReference type="Pfam" id="PF13649"/>
    </source>
</evidence>
<dbReference type="PANTHER" id="PTHR43464:SF82">
    <property type="entry name" value="METHYLTRANSFERASE DOMAIN-CONTAINING PROTEIN"/>
    <property type="match status" value="1"/>
</dbReference>
<dbReference type="RefSeq" id="WP_162347137.1">
    <property type="nucleotide sequence ID" value="NZ_JAAEAA010000019.1"/>
</dbReference>